<dbReference type="Gene3D" id="3.40.50.300">
    <property type="entry name" value="P-loop containing nucleotide triphosphate hydrolases"/>
    <property type="match status" value="1"/>
</dbReference>
<evidence type="ECO:0000256" key="5">
    <source>
        <dbReference type="ARBA" id="ARBA00022840"/>
    </source>
</evidence>
<evidence type="ECO:0000256" key="4">
    <source>
        <dbReference type="ARBA" id="ARBA00022741"/>
    </source>
</evidence>
<dbReference type="GO" id="GO:0005886">
    <property type="term" value="C:plasma membrane"/>
    <property type="evidence" value="ECO:0007669"/>
    <property type="project" value="UniProtKB-SubCell"/>
</dbReference>
<evidence type="ECO:0000256" key="1">
    <source>
        <dbReference type="ARBA" id="ARBA00004417"/>
    </source>
</evidence>
<dbReference type="InterPro" id="IPR017871">
    <property type="entry name" value="ABC_transporter-like_CS"/>
</dbReference>
<comment type="similarity">
    <text evidence="2">Belongs to the ABC transporter superfamily.</text>
</comment>
<dbReference type="PANTHER" id="PTHR43776:SF7">
    <property type="entry name" value="D,D-DIPEPTIDE TRANSPORT ATP-BINDING PROTEIN DDPF-RELATED"/>
    <property type="match status" value="1"/>
</dbReference>
<dbReference type="GO" id="GO:0055085">
    <property type="term" value="P:transmembrane transport"/>
    <property type="evidence" value="ECO:0007669"/>
    <property type="project" value="UniProtKB-ARBA"/>
</dbReference>
<comment type="subcellular location">
    <subcellularLocation>
        <location evidence="1">Cell inner membrane</location>
        <topology evidence="1">Peripheral membrane protein</topology>
    </subcellularLocation>
</comment>
<accession>A0A4R3IY21</accession>
<evidence type="ECO:0000259" key="6">
    <source>
        <dbReference type="PROSITE" id="PS50893"/>
    </source>
</evidence>
<comment type="caution">
    <text evidence="7">The sequence shown here is derived from an EMBL/GenBank/DDBJ whole genome shotgun (WGS) entry which is preliminary data.</text>
</comment>
<dbReference type="GO" id="GO:0016887">
    <property type="term" value="F:ATP hydrolysis activity"/>
    <property type="evidence" value="ECO:0007669"/>
    <property type="project" value="InterPro"/>
</dbReference>
<dbReference type="CDD" id="cd03257">
    <property type="entry name" value="ABC_NikE_OppD_transporters"/>
    <property type="match status" value="1"/>
</dbReference>
<dbReference type="InterPro" id="IPR003439">
    <property type="entry name" value="ABC_transporter-like_ATP-bd"/>
</dbReference>
<dbReference type="InterPro" id="IPR027417">
    <property type="entry name" value="P-loop_NTPase"/>
</dbReference>
<dbReference type="EMBL" id="SLZU01000031">
    <property type="protein sequence ID" value="TCS55260.1"/>
    <property type="molecule type" value="Genomic_DNA"/>
</dbReference>
<keyword evidence="8" id="KW-1185">Reference proteome</keyword>
<organism evidence="7 8">
    <name type="scientific">Primorskyibacter sedentarius</name>
    <dbReference type="NCBI Taxonomy" id="745311"/>
    <lineage>
        <taxon>Bacteria</taxon>
        <taxon>Pseudomonadati</taxon>
        <taxon>Pseudomonadota</taxon>
        <taxon>Alphaproteobacteria</taxon>
        <taxon>Rhodobacterales</taxon>
        <taxon>Roseobacteraceae</taxon>
        <taxon>Primorskyibacter</taxon>
    </lineage>
</organism>
<dbReference type="PANTHER" id="PTHR43776">
    <property type="entry name" value="TRANSPORT ATP-BINDING PROTEIN"/>
    <property type="match status" value="1"/>
</dbReference>
<proteinExistence type="inferred from homology"/>
<dbReference type="FunFam" id="3.40.50.300:FF:000016">
    <property type="entry name" value="Oligopeptide ABC transporter ATP-binding component"/>
    <property type="match status" value="1"/>
</dbReference>
<dbReference type="SUPFAM" id="SSF52540">
    <property type="entry name" value="P-loop containing nucleoside triphosphate hydrolases"/>
    <property type="match status" value="1"/>
</dbReference>
<dbReference type="AlphaFoldDB" id="A0A4R3IY21"/>
<dbReference type="InterPro" id="IPR013563">
    <property type="entry name" value="Oligopep_ABC_C"/>
</dbReference>
<protein>
    <submittedName>
        <fullName evidence="7">Peptide/nickel transport system ATP-binding protein</fullName>
    </submittedName>
</protein>
<keyword evidence="4" id="KW-0547">Nucleotide-binding</keyword>
<dbReference type="Pfam" id="PF00005">
    <property type="entry name" value="ABC_tran"/>
    <property type="match status" value="1"/>
</dbReference>
<sequence>MALPAFTLKPKHDSPRKQVCDMTAILEAKGISRTYTLSGGMMKKSSKLQAVRDVSLYVNRGETCGIVGESGCGKSTVARILLGLEQPDAGQITLDGQAIASIPRAELSRRVQPVFQDPYSTLNPRRSILETVIHPLNVHKVGDAPSRDRRARKLLDQVGLPKRSFHAFPNQLSGGQRQRVAIARALALDPDILVCDEPTSALDVSIQAQILNLIQDLQRDLGVAMVFISHNLGVIEHVADRVAVMYLGRVVETGETRKLMQRPEHPYTRALLESVLTPDPELGLPDLDLGRSFPDPTNIPSGCSFHPRCAFRTSVCEDSAPEPRQIHGASVECHLAGNLGENRLATVD</sequence>
<dbReference type="Proteomes" id="UP000295696">
    <property type="component" value="Unassembled WGS sequence"/>
</dbReference>
<dbReference type="GO" id="GO:0015833">
    <property type="term" value="P:peptide transport"/>
    <property type="evidence" value="ECO:0007669"/>
    <property type="project" value="InterPro"/>
</dbReference>
<evidence type="ECO:0000313" key="7">
    <source>
        <dbReference type="EMBL" id="TCS55260.1"/>
    </source>
</evidence>
<dbReference type="GO" id="GO:0005524">
    <property type="term" value="F:ATP binding"/>
    <property type="evidence" value="ECO:0007669"/>
    <property type="project" value="UniProtKB-KW"/>
</dbReference>
<dbReference type="SMART" id="SM00382">
    <property type="entry name" value="AAA"/>
    <property type="match status" value="1"/>
</dbReference>
<feature type="domain" description="ABC transporter" evidence="6">
    <location>
        <begin position="26"/>
        <end position="272"/>
    </location>
</feature>
<keyword evidence="3" id="KW-0813">Transport</keyword>
<dbReference type="InterPro" id="IPR003593">
    <property type="entry name" value="AAA+_ATPase"/>
</dbReference>
<reference evidence="7 8" key="1">
    <citation type="submission" date="2019-03" db="EMBL/GenBank/DDBJ databases">
        <title>Genomic Encyclopedia of Type Strains, Phase IV (KMG-IV): sequencing the most valuable type-strain genomes for metagenomic binning, comparative biology and taxonomic classification.</title>
        <authorList>
            <person name="Goeker M."/>
        </authorList>
    </citation>
    <scope>NUCLEOTIDE SEQUENCE [LARGE SCALE GENOMIC DNA]</scope>
    <source>
        <strain evidence="7 8">DSM 104836</strain>
    </source>
</reference>
<evidence type="ECO:0000256" key="3">
    <source>
        <dbReference type="ARBA" id="ARBA00022448"/>
    </source>
</evidence>
<evidence type="ECO:0000313" key="8">
    <source>
        <dbReference type="Proteomes" id="UP000295696"/>
    </source>
</evidence>
<name>A0A4R3IY21_9RHOB</name>
<dbReference type="Pfam" id="PF08352">
    <property type="entry name" value="oligo_HPY"/>
    <property type="match status" value="1"/>
</dbReference>
<dbReference type="NCBIfam" id="TIGR01727">
    <property type="entry name" value="oligo_HPY"/>
    <property type="match status" value="1"/>
</dbReference>
<evidence type="ECO:0000256" key="2">
    <source>
        <dbReference type="ARBA" id="ARBA00005417"/>
    </source>
</evidence>
<dbReference type="PROSITE" id="PS00211">
    <property type="entry name" value="ABC_TRANSPORTER_1"/>
    <property type="match status" value="1"/>
</dbReference>
<gene>
    <name evidence="7" type="ORF">EDD52_13112</name>
</gene>
<keyword evidence="5 7" id="KW-0067">ATP-binding</keyword>
<dbReference type="PROSITE" id="PS50893">
    <property type="entry name" value="ABC_TRANSPORTER_2"/>
    <property type="match status" value="1"/>
</dbReference>
<dbReference type="InterPro" id="IPR050319">
    <property type="entry name" value="ABC_transp_ATP-bind"/>
</dbReference>